<protein>
    <recommendedName>
        <fullName evidence="4">Modulator of FtsH protease</fullName>
    </recommendedName>
</protein>
<evidence type="ECO:0000313" key="2">
    <source>
        <dbReference type="EMBL" id="SDB96980.1"/>
    </source>
</evidence>
<dbReference type="EMBL" id="FMYG01000002">
    <property type="protein sequence ID" value="SDB96980.1"/>
    <property type="molecule type" value="Genomic_DNA"/>
</dbReference>
<feature type="transmembrane region" description="Helical" evidence="1">
    <location>
        <begin position="107"/>
        <end position="127"/>
    </location>
</feature>
<evidence type="ECO:0000256" key="1">
    <source>
        <dbReference type="SAM" id="Phobius"/>
    </source>
</evidence>
<dbReference type="OrthoDB" id="4949050at2"/>
<keyword evidence="1" id="KW-1133">Transmembrane helix</keyword>
<evidence type="ECO:0008006" key="4">
    <source>
        <dbReference type="Google" id="ProtNLM"/>
    </source>
</evidence>
<feature type="transmembrane region" description="Helical" evidence="1">
    <location>
        <begin position="43"/>
        <end position="62"/>
    </location>
</feature>
<dbReference type="AlphaFoldDB" id="A0A1G6HRX1"/>
<proteinExistence type="predicted"/>
<keyword evidence="1" id="KW-0472">Membrane</keyword>
<organism evidence="2 3">
    <name type="scientific">Microbacterium enclense</name>
    <dbReference type="NCBI Taxonomy" id="993073"/>
    <lineage>
        <taxon>Bacteria</taxon>
        <taxon>Bacillati</taxon>
        <taxon>Actinomycetota</taxon>
        <taxon>Actinomycetes</taxon>
        <taxon>Micrococcales</taxon>
        <taxon>Microbacteriaceae</taxon>
        <taxon>Microbacterium</taxon>
    </lineage>
</organism>
<sequence>MGDWGDFHVAMVGATAALAGLVIVAASVNIGEIVKAPALTARLGTAIAGLVLALVVSAVGLAPGVPAALYGSIAAATAVMAAAFALSAARRIFADHDARNRLRGVKAGLGFVAPAAYVVGGILMLAGDANAGSSAFALGALLAVVVALTISWIVLVEVLR</sequence>
<reference evidence="2 3" key="1">
    <citation type="submission" date="2016-09" db="EMBL/GenBank/DDBJ databases">
        <authorList>
            <person name="Capua I."/>
            <person name="De Benedictis P."/>
            <person name="Joannis T."/>
            <person name="Lombin L.H."/>
            <person name="Cattoli G."/>
        </authorList>
    </citation>
    <scope>NUCLEOTIDE SEQUENCE [LARGE SCALE GENOMIC DNA]</scope>
    <source>
        <strain evidence="2 3">NIO-1002</strain>
    </source>
</reference>
<feature type="transmembrane region" description="Helical" evidence="1">
    <location>
        <begin position="12"/>
        <end position="31"/>
    </location>
</feature>
<feature type="transmembrane region" description="Helical" evidence="1">
    <location>
        <begin position="133"/>
        <end position="155"/>
    </location>
</feature>
<evidence type="ECO:0000313" key="3">
    <source>
        <dbReference type="Proteomes" id="UP000183203"/>
    </source>
</evidence>
<gene>
    <name evidence="2" type="ORF">SAMN05216418_1420</name>
</gene>
<feature type="transmembrane region" description="Helical" evidence="1">
    <location>
        <begin position="68"/>
        <end position="86"/>
    </location>
</feature>
<keyword evidence="1" id="KW-0812">Transmembrane</keyword>
<accession>A0A1G6HRX1</accession>
<dbReference type="RefSeq" id="WP_058231620.1">
    <property type="nucleotide sequence ID" value="NZ_FMYG01000002.1"/>
</dbReference>
<dbReference type="Proteomes" id="UP000183203">
    <property type="component" value="Unassembled WGS sequence"/>
</dbReference>
<name>A0A1G6HRX1_9MICO</name>